<dbReference type="Proteomes" id="UP001206924">
    <property type="component" value="Unassembled WGS sequence"/>
</dbReference>
<gene>
    <name evidence="1" type="ORF">NNX28_16870</name>
</gene>
<comment type="caution">
    <text evidence="1">The sequence shown here is derived from an EMBL/GenBank/DDBJ whole genome shotgun (WGS) entry which is preliminary data.</text>
</comment>
<evidence type="ECO:0000313" key="1">
    <source>
        <dbReference type="EMBL" id="MCQ1951592.1"/>
    </source>
</evidence>
<protein>
    <submittedName>
        <fullName evidence="1">Uncharacterized protein</fullName>
    </submittedName>
</protein>
<evidence type="ECO:0000313" key="2">
    <source>
        <dbReference type="Proteomes" id="UP001206924"/>
    </source>
</evidence>
<reference evidence="1 2" key="1">
    <citation type="submission" date="2022-07" db="EMBL/GenBank/DDBJ databases">
        <title>Novel species in genus Arthrobacter.</title>
        <authorList>
            <person name="Liu Y."/>
        </authorList>
    </citation>
    <scope>NUCLEOTIDE SEQUENCE [LARGE SCALE GENOMIC DNA]</scope>
    <source>
        <strain evidence="2">zg-Y859</strain>
    </source>
</reference>
<keyword evidence="2" id="KW-1185">Reference proteome</keyword>
<proteinExistence type="predicted"/>
<sequence>MKQDCQCKHADHQHGTHLAYKIDKCRCADCTTAATTYERNRRHSIVYGRYDVGRVDAEPVREHIRFLMENGISVKRTAQLTGLSTSTVGAIIWGRHERGHAPYPRVFKDTAEKILAVKPTLENMAPGHVIDGTGTSRRLQALVAIGWSQSRLGERLGIAISNMQGIVSGRPVTVGKALAVKALFDELWNQPQVGADHRSKIAANRARNYAQARGWLPPMAWDEDTIDDPAFVPDLQARNDPSALIEDVEFLVRTGVGLESILARTGYKKQDSLERLLHRAGRGDLIFAMKRGLDVGAAA</sequence>
<dbReference type="EMBL" id="JANFLP010000020">
    <property type="protein sequence ID" value="MCQ1951592.1"/>
    <property type="molecule type" value="Genomic_DNA"/>
</dbReference>
<organism evidence="1 2">
    <name type="scientific">Arthrobacter jinronghuae</name>
    <dbReference type="NCBI Taxonomy" id="2964609"/>
    <lineage>
        <taxon>Bacteria</taxon>
        <taxon>Bacillati</taxon>
        <taxon>Actinomycetota</taxon>
        <taxon>Actinomycetes</taxon>
        <taxon>Micrococcales</taxon>
        <taxon>Micrococcaceae</taxon>
        <taxon>Arthrobacter</taxon>
    </lineage>
</organism>
<accession>A0ABT1NV32</accession>
<name>A0ABT1NV32_9MICC</name>
<dbReference type="RefSeq" id="WP_255866600.1">
    <property type="nucleotide sequence ID" value="NZ_CP104263.1"/>
</dbReference>